<accession>A0ABZ1P0N6</accession>
<evidence type="ECO:0000313" key="2">
    <source>
        <dbReference type="Proteomes" id="UP001341259"/>
    </source>
</evidence>
<keyword evidence="2" id="KW-1185">Reference proteome</keyword>
<sequence>MTVHSPRLQNSGGAELNLRSQILFQDPTRTRTSDLVTAVASWHKTYVHESSHWARYHGSTVGILLTLLRRTRDQLAAYTISRLSRRQAGDLRESRSSGRPFLSFKRYPQHTGGELRYDELDWLNLYYAYYVLLDPEGLTEFDATTWDLRAAFDNSLEDAWRQSAGVEMVERRDDTRVSVTGPLKLVHTPEGPLTTRTLFECAAVIDELFQFDGSLFRVADPTLREILHEEMSGEYGLPWRLASALAGRNLGGSVVLALIDFALNPVVPGLTTADPSVGWRELYPPYRFAAAAKAMADWESDLEFQHPGHEVTVHFQRMLEKRSGLHMGRVASRLSGLSTLREAATTPMHLAGRTSAVSFMCASRLLDLREEDVCALSHYGLNFLDDRAIRFIDPDRDMWWLCPVFQVSQGEYRWPAKHVNIDEATDLLLYTAVASAYDDVLHGVGPLAFDHLPRSLFEDGGEVEALNKALKDSTGLDMGWHQA</sequence>
<dbReference type="EMBL" id="CP107906">
    <property type="protein sequence ID" value="WUG97571.1"/>
    <property type="molecule type" value="Genomic_DNA"/>
</dbReference>
<evidence type="ECO:0000313" key="1">
    <source>
        <dbReference type="EMBL" id="WUG97571.1"/>
    </source>
</evidence>
<gene>
    <name evidence="1" type="ORF">OHB29_33760</name>
</gene>
<reference evidence="1 2" key="1">
    <citation type="submission" date="2022-10" db="EMBL/GenBank/DDBJ databases">
        <title>The complete genomes of actinobacterial strains from the NBC collection.</title>
        <authorList>
            <person name="Joergensen T.S."/>
            <person name="Alvarez Arevalo M."/>
            <person name="Sterndorff E.B."/>
            <person name="Faurdal D."/>
            <person name="Vuksanovic O."/>
            <person name="Mourched A.-S."/>
            <person name="Charusanti P."/>
            <person name="Shaw S."/>
            <person name="Blin K."/>
            <person name="Weber T."/>
        </authorList>
    </citation>
    <scope>NUCLEOTIDE SEQUENCE [LARGE SCALE GENOMIC DNA]</scope>
    <source>
        <strain evidence="1 2">NBC_00456</strain>
    </source>
</reference>
<protein>
    <submittedName>
        <fullName evidence="1">Uncharacterized protein</fullName>
    </submittedName>
</protein>
<proteinExistence type="predicted"/>
<name>A0ABZ1P0N6_STRVL</name>
<dbReference type="RefSeq" id="WP_328344559.1">
    <property type="nucleotide sequence ID" value="NZ_CP107906.1"/>
</dbReference>
<dbReference type="Proteomes" id="UP001341259">
    <property type="component" value="Chromosome"/>
</dbReference>
<organism evidence="1 2">
    <name type="scientific">Streptomyces violaceus</name>
    <name type="common">Streptomyces venezuelae</name>
    <dbReference type="NCBI Taxonomy" id="1936"/>
    <lineage>
        <taxon>Bacteria</taxon>
        <taxon>Bacillati</taxon>
        <taxon>Actinomycetota</taxon>
        <taxon>Actinomycetes</taxon>
        <taxon>Kitasatosporales</taxon>
        <taxon>Streptomycetaceae</taxon>
        <taxon>Streptomyces</taxon>
    </lineage>
</organism>